<dbReference type="InterPro" id="IPR041800">
    <property type="entry name" value="ASCC2_CUE"/>
</dbReference>
<dbReference type="OrthoDB" id="5577209at2759"/>
<sequence>MENAKLQSLINNVKDLLPHLGDGFIQKCLEYYDMDSEKVLNMVLENCLPSELTQYDLNLPLMSAYEDNATGFDPSIKGNKKLKKFKKLLDNKSFRNEMRPFYEKYYDTEVTCAEFDSYYNDEHDDTYEIEYVRPEPVDENTKRRPDVVPRVLMEKKTITEVVKEESSDDEPQKVSNFQPFCENPEEVRERQARKFAAKQSKKSIRNNPKVVSSSAKPSGSNVELERQRKNENKAFSGNHNRRNAARNKQQKGMF</sequence>
<proteinExistence type="predicted"/>
<evidence type="ECO:0000256" key="1">
    <source>
        <dbReference type="SAM" id="MobiDB-lite"/>
    </source>
</evidence>
<feature type="domain" description="CUE" evidence="2">
    <location>
        <begin position="5"/>
        <end position="48"/>
    </location>
</feature>
<dbReference type="RefSeq" id="XP_029343557.1">
    <property type="nucleotide sequence ID" value="XM_029487697.1"/>
</dbReference>
<evidence type="ECO:0000313" key="3">
    <source>
        <dbReference type="EnsemblMetazoa" id="XP_029343557.1"/>
    </source>
</evidence>
<organism evidence="3 4">
    <name type="scientific">Acyrthosiphon pisum</name>
    <name type="common">Pea aphid</name>
    <dbReference type="NCBI Taxonomy" id="7029"/>
    <lineage>
        <taxon>Eukaryota</taxon>
        <taxon>Metazoa</taxon>
        <taxon>Ecdysozoa</taxon>
        <taxon>Arthropoda</taxon>
        <taxon>Hexapoda</taxon>
        <taxon>Insecta</taxon>
        <taxon>Pterygota</taxon>
        <taxon>Neoptera</taxon>
        <taxon>Paraneoptera</taxon>
        <taxon>Hemiptera</taxon>
        <taxon>Sternorrhyncha</taxon>
        <taxon>Aphidomorpha</taxon>
        <taxon>Aphidoidea</taxon>
        <taxon>Aphididae</taxon>
        <taxon>Macrosiphini</taxon>
        <taxon>Acyrthosiphon</taxon>
    </lineage>
</organism>
<dbReference type="Pfam" id="PF02845">
    <property type="entry name" value="CUE"/>
    <property type="match status" value="1"/>
</dbReference>
<dbReference type="PROSITE" id="PS51140">
    <property type="entry name" value="CUE"/>
    <property type="match status" value="1"/>
</dbReference>
<dbReference type="InterPro" id="IPR003892">
    <property type="entry name" value="CUE"/>
</dbReference>
<feature type="region of interest" description="Disordered" evidence="1">
    <location>
        <begin position="161"/>
        <end position="254"/>
    </location>
</feature>
<reference evidence="4" key="1">
    <citation type="submission" date="2010-06" db="EMBL/GenBank/DDBJ databases">
        <authorList>
            <person name="Jiang H."/>
            <person name="Abraham K."/>
            <person name="Ali S."/>
            <person name="Alsbrooks S.L."/>
            <person name="Anim B.N."/>
            <person name="Anosike U.S."/>
            <person name="Attaway T."/>
            <person name="Bandaranaike D.P."/>
            <person name="Battles P.K."/>
            <person name="Bell S.N."/>
            <person name="Bell A.V."/>
            <person name="Beltran B."/>
            <person name="Bickham C."/>
            <person name="Bustamante Y."/>
            <person name="Caleb T."/>
            <person name="Canada A."/>
            <person name="Cardenas V."/>
            <person name="Carter K."/>
            <person name="Chacko J."/>
            <person name="Chandrabose M.N."/>
            <person name="Chavez D."/>
            <person name="Chavez A."/>
            <person name="Chen L."/>
            <person name="Chu H.-S."/>
            <person name="Claassen K.J."/>
            <person name="Cockrell R."/>
            <person name="Collins M."/>
            <person name="Cooper J.A."/>
            <person name="Cree A."/>
            <person name="Curry S.M."/>
            <person name="Da Y."/>
            <person name="Dao M.D."/>
            <person name="Das B."/>
            <person name="Davila M.-L."/>
            <person name="Davy-Carroll L."/>
            <person name="Denson S."/>
            <person name="Dinh H."/>
            <person name="Ebong V.E."/>
            <person name="Edwards J.R."/>
            <person name="Egan A."/>
            <person name="El-Daye J."/>
            <person name="Escobedo L."/>
            <person name="Fernandez S."/>
            <person name="Fernando P.R."/>
            <person name="Flagg N."/>
            <person name="Forbes L.D."/>
            <person name="Fowler R.G."/>
            <person name="Fu Q."/>
            <person name="Gabisi R.A."/>
            <person name="Ganer J."/>
            <person name="Garbino Pronczuk A."/>
            <person name="Garcia R.M."/>
            <person name="Garner T."/>
            <person name="Garrett T.E."/>
            <person name="Gonzalez D.A."/>
            <person name="Hamid H."/>
            <person name="Hawkins E.S."/>
            <person name="Hirani K."/>
            <person name="Hogues M.E."/>
            <person name="Hollins B."/>
            <person name="Hsiao C.-H."/>
            <person name="Jabil R."/>
            <person name="James M.L."/>
            <person name="Jhangiani S.N."/>
            <person name="Johnson B."/>
            <person name="Johnson Q."/>
            <person name="Joshi V."/>
            <person name="Kalu J.B."/>
            <person name="Kam C."/>
            <person name="Kashfia A."/>
            <person name="Keebler J."/>
            <person name="Kisamo H."/>
            <person name="Kovar C.L."/>
            <person name="Lago L.A."/>
            <person name="Lai C.-Y."/>
            <person name="Laidlaw J."/>
            <person name="Lara F."/>
            <person name="Le T.-K."/>
            <person name="Lee S.L."/>
            <person name="Legall F.H."/>
            <person name="Lemon S.J."/>
            <person name="Lewis L.R."/>
            <person name="Li B."/>
            <person name="Liu Y."/>
            <person name="Liu Y.-S."/>
            <person name="Lopez J."/>
            <person name="Lozado R.J."/>
            <person name="Lu J."/>
            <person name="Madu R.C."/>
            <person name="Maheshwari M."/>
            <person name="Maheshwari R."/>
            <person name="Malloy K."/>
            <person name="Martinez E."/>
            <person name="Mathew T."/>
            <person name="Mercado I.C."/>
            <person name="Mercado C."/>
            <person name="Meyer B."/>
            <person name="Montgomery K."/>
            <person name="Morgan M.B."/>
            <person name="Munidasa M."/>
            <person name="Nazareth L.V."/>
            <person name="Nelson J."/>
            <person name="Ng B.M."/>
            <person name="Nguyen N.B."/>
            <person name="Nguyen P.Q."/>
            <person name="Nguyen T."/>
            <person name="Obregon M."/>
            <person name="Okwuonu G.O."/>
            <person name="Onwere C.G."/>
            <person name="Orozco G."/>
            <person name="Parra A."/>
            <person name="Patel S."/>
            <person name="Patil S."/>
            <person name="Perez A."/>
            <person name="Perez Y."/>
            <person name="Pham C."/>
            <person name="Primus E.L."/>
            <person name="Pu L.-L."/>
            <person name="Puazo M."/>
            <person name="Qin X."/>
            <person name="Quiroz J.B."/>
            <person name="Reese J."/>
            <person name="Richards S."/>
            <person name="Rives C.M."/>
            <person name="Robberts R."/>
            <person name="Ruiz S.J."/>
            <person name="Ruiz M.J."/>
            <person name="Santibanez J."/>
            <person name="Schneider B.W."/>
            <person name="Sisson I."/>
            <person name="Smith M."/>
            <person name="Sodergren E."/>
            <person name="Song X.-Z."/>
            <person name="Song B.B."/>
            <person name="Summersgill H."/>
            <person name="Thelus R."/>
            <person name="Thornton R.D."/>
            <person name="Trejos Z.Y."/>
            <person name="Usmani K."/>
            <person name="Vattathil S."/>
            <person name="Villasana D."/>
            <person name="Walker D.L."/>
            <person name="Wang S."/>
            <person name="Wang K."/>
            <person name="White C.S."/>
            <person name="Williams A.C."/>
            <person name="Williamson J."/>
            <person name="Wilson K."/>
            <person name="Woghiren I.O."/>
            <person name="Woodworth J.R."/>
            <person name="Worley K.C."/>
            <person name="Wright R.A."/>
            <person name="Wu W."/>
            <person name="Young L."/>
            <person name="Zhang L."/>
            <person name="Zhang J."/>
            <person name="Zhu Y."/>
            <person name="Muzny D.M."/>
            <person name="Weinstock G."/>
            <person name="Gibbs R.A."/>
        </authorList>
    </citation>
    <scope>NUCLEOTIDE SEQUENCE [LARGE SCALE GENOMIC DNA]</scope>
    <source>
        <strain evidence="4">LSR1</strain>
    </source>
</reference>
<dbReference type="SMART" id="SM00546">
    <property type="entry name" value="CUE"/>
    <property type="match status" value="1"/>
</dbReference>
<dbReference type="Proteomes" id="UP000007819">
    <property type="component" value="Chromosome X"/>
</dbReference>
<feature type="compositionally biased region" description="Basic residues" evidence="1">
    <location>
        <begin position="239"/>
        <end position="254"/>
    </location>
</feature>
<dbReference type="SUPFAM" id="SSF46934">
    <property type="entry name" value="UBA-like"/>
    <property type="match status" value="1"/>
</dbReference>
<dbReference type="CDD" id="cd14364">
    <property type="entry name" value="CUE_ASCC2"/>
    <property type="match status" value="1"/>
</dbReference>
<dbReference type="Gene3D" id="1.10.8.10">
    <property type="entry name" value="DNA helicase RuvA subunit, C-terminal domain"/>
    <property type="match status" value="1"/>
</dbReference>
<dbReference type="GO" id="GO:0043130">
    <property type="term" value="F:ubiquitin binding"/>
    <property type="evidence" value="ECO:0007669"/>
    <property type="project" value="InterPro"/>
</dbReference>
<feature type="compositionally biased region" description="Basic and acidic residues" evidence="1">
    <location>
        <begin position="223"/>
        <end position="232"/>
    </location>
</feature>
<name>A0A8R2NMG8_ACYPI</name>
<evidence type="ECO:0000259" key="2">
    <source>
        <dbReference type="PROSITE" id="PS51140"/>
    </source>
</evidence>
<accession>A0A8R2NMG8</accession>
<keyword evidence="4" id="KW-1185">Reference proteome</keyword>
<dbReference type="KEGG" id="api:115033776"/>
<protein>
    <recommendedName>
        <fullName evidence="2">CUE domain-containing protein</fullName>
    </recommendedName>
</protein>
<dbReference type="EnsemblMetazoa" id="XM_029487697.1">
    <property type="protein sequence ID" value="XP_029343557.1"/>
    <property type="gene ID" value="LOC115033776"/>
</dbReference>
<reference evidence="3" key="2">
    <citation type="submission" date="2022-06" db="UniProtKB">
        <authorList>
            <consortium name="EnsemblMetazoa"/>
        </authorList>
    </citation>
    <scope>IDENTIFICATION</scope>
</reference>
<feature type="compositionally biased region" description="Basic residues" evidence="1">
    <location>
        <begin position="193"/>
        <end position="204"/>
    </location>
</feature>
<feature type="compositionally biased region" description="Polar residues" evidence="1">
    <location>
        <begin position="205"/>
        <end position="221"/>
    </location>
</feature>
<dbReference type="AlphaFoldDB" id="A0A8R2NMG8"/>
<dbReference type="GeneID" id="115033776"/>
<evidence type="ECO:0000313" key="4">
    <source>
        <dbReference type="Proteomes" id="UP000007819"/>
    </source>
</evidence>
<dbReference type="InterPro" id="IPR009060">
    <property type="entry name" value="UBA-like_sf"/>
</dbReference>